<evidence type="ECO:0000256" key="3">
    <source>
        <dbReference type="ARBA" id="ARBA00022741"/>
    </source>
</evidence>
<keyword evidence="4 6" id="KW-0418">Kinase</keyword>
<protein>
    <submittedName>
        <fullName evidence="8">Fructokinase</fullName>
        <ecNumber evidence="8">2.7.1.4</ecNumber>
    </submittedName>
</protein>
<dbReference type="PANTHER" id="PTHR43085:SF1">
    <property type="entry name" value="PSEUDOURIDINE KINASE-RELATED"/>
    <property type="match status" value="1"/>
</dbReference>
<dbReference type="Pfam" id="PF00294">
    <property type="entry name" value="PfkB"/>
    <property type="match status" value="1"/>
</dbReference>
<dbReference type="InterPro" id="IPR050306">
    <property type="entry name" value="PfkB_Carbo_kinase"/>
</dbReference>
<evidence type="ECO:0000256" key="1">
    <source>
        <dbReference type="ARBA" id="ARBA00010688"/>
    </source>
</evidence>
<evidence type="ECO:0000259" key="7">
    <source>
        <dbReference type="Pfam" id="PF00294"/>
    </source>
</evidence>
<dbReference type="InterPro" id="IPR011611">
    <property type="entry name" value="PfkB_dom"/>
</dbReference>
<accession>A0A852Z1I7</accession>
<dbReference type="SUPFAM" id="SSF53613">
    <property type="entry name" value="Ribokinase-like"/>
    <property type="match status" value="1"/>
</dbReference>
<dbReference type="PANTHER" id="PTHR43085">
    <property type="entry name" value="HEXOKINASE FAMILY MEMBER"/>
    <property type="match status" value="1"/>
</dbReference>
<organism evidence="8 9">
    <name type="scientific">Actinopolyspora biskrensis</name>
    <dbReference type="NCBI Taxonomy" id="1470178"/>
    <lineage>
        <taxon>Bacteria</taxon>
        <taxon>Bacillati</taxon>
        <taxon>Actinomycetota</taxon>
        <taxon>Actinomycetes</taxon>
        <taxon>Actinopolysporales</taxon>
        <taxon>Actinopolysporaceae</taxon>
        <taxon>Actinopolyspora</taxon>
    </lineage>
</organism>
<evidence type="ECO:0000256" key="4">
    <source>
        <dbReference type="ARBA" id="ARBA00022777"/>
    </source>
</evidence>
<keyword evidence="5" id="KW-0067">ATP-binding</keyword>
<dbReference type="AlphaFoldDB" id="A0A852Z1I7"/>
<dbReference type="InterPro" id="IPR029056">
    <property type="entry name" value="Ribokinase-like"/>
</dbReference>
<dbReference type="InterPro" id="IPR002139">
    <property type="entry name" value="Ribo/fructo_kinase"/>
</dbReference>
<proteinExistence type="inferred from homology"/>
<evidence type="ECO:0000256" key="5">
    <source>
        <dbReference type="ARBA" id="ARBA00022840"/>
    </source>
</evidence>
<gene>
    <name evidence="8" type="ORF">FHR84_004017</name>
</gene>
<dbReference type="GO" id="GO:0005524">
    <property type="term" value="F:ATP binding"/>
    <property type="evidence" value="ECO:0007669"/>
    <property type="project" value="UniProtKB-KW"/>
</dbReference>
<dbReference type="InterPro" id="IPR002173">
    <property type="entry name" value="Carboh/pur_kinase_PfkB_CS"/>
</dbReference>
<name>A0A852Z1I7_9ACTN</name>
<dbReference type="Proteomes" id="UP000548304">
    <property type="component" value="Unassembled WGS sequence"/>
</dbReference>
<evidence type="ECO:0000256" key="2">
    <source>
        <dbReference type="ARBA" id="ARBA00022679"/>
    </source>
</evidence>
<keyword evidence="2 6" id="KW-0808">Transferase</keyword>
<dbReference type="EMBL" id="JACBYW010000008">
    <property type="protein sequence ID" value="NYH80651.1"/>
    <property type="molecule type" value="Genomic_DNA"/>
</dbReference>
<evidence type="ECO:0000256" key="6">
    <source>
        <dbReference type="RuleBase" id="RU003704"/>
    </source>
</evidence>
<dbReference type="PROSITE" id="PS00584">
    <property type="entry name" value="PFKB_KINASES_2"/>
    <property type="match status" value="1"/>
</dbReference>
<dbReference type="EC" id="2.7.1.4" evidence="8"/>
<keyword evidence="9" id="KW-1185">Reference proteome</keyword>
<comment type="similarity">
    <text evidence="1 6">Belongs to the carbohydrate kinase PfkB family.</text>
</comment>
<dbReference type="Gene3D" id="3.40.1190.20">
    <property type="match status" value="1"/>
</dbReference>
<sequence length="308" mass="32235">MQQGALVVGESLVDIVHERDGSVIGYPGGSAANVAVALARLGRPTWFATSYTDDEHGRLIADHLERDQVRLATDVAAIDHTSAAVATIAADGAAEYRFDIDWRLNPLALPDNVQPVALHACSLGAVLTPGCEQVYELVDHLRASALVSYDLNARPAVTGTGPEVHARVQRLVAISDVVKASEEDLDVLYPGLDHLSAARDLLAQGPRAVVVTKSDEGAFVLTRSGAVQTPTPEGIVVADTIGAGDTIGAALLDALWAKDVAGPDARTRLDALASDAWREVLTYAGRAAAVTVSRPGANPPYRCEVTAG</sequence>
<dbReference type="GO" id="GO:0006000">
    <property type="term" value="P:fructose metabolic process"/>
    <property type="evidence" value="ECO:0007669"/>
    <property type="project" value="UniProtKB-ARBA"/>
</dbReference>
<evidence type="ECO:0000313" key="8">
    <source>
        <dbReference type="EMBL" id="NYH80651.1"/>
    </source>
</evidence>
<keyword evidence="3" id="KW-0547">Nucleotide-binding</keyword>
<reference evidence="8 9" key="1">
    <citation type="submission" date="2020-07" db="EMBL/GenBank/DDBJ databases">
        <title>Genomic Encyclopedia of Type Strains, Phase III (KMG-III): the genomes of soil and plant-associated and newly described type strains.</title>
        <authorList>
            <person name="Whitman W."/>
        </authorList>
    </citation>
    <scope>NUCLEOTIDE SEQUENCE [LARGE SCALE GENOMIC DNA]</scope>
    <source>
        <strain evidence="8 9">CECT 8576</strain>
    </source>
</reference>
<comment type="caution">
    <text evidence="8">The sequence shown here is derived from an EMBL/GenBank/DDBJ whole genome shotgun (WGS) entry which is preliminary data.</text>
</comment>
<dbReference type="PRINTS" id="PR00990">
    <property type="entry name" value="RIBOKINASE"/>
</dbReference>
<dbReference type="RefSeq" id="WP_179536982.1">
    <property type="nucleotide sequence ID" value="NZ_JACBYW010000008.1"/>
</dbReference>
<feature type="domain" description="Carbohydrate kinase PfkB" evidence="7">
    <location>
        <begin position="19"/>
        <end position="300"/>
    </location>
</feature>
<dbReference type="GO" id="GO:0008865">
    <property type="term" value="F:fructokinase activity"/>
    <property type="evidence" value="ECO:0007669"/>
    <property type="project" value="UniProtKB-EC"/>
</dbReference>
<evidence type="ECO:0000313" key="9">
    <source>
        <dbReference type="Proteomes" id="UP000548304"/>
    </source>
</evidence>